<comment type="similarity">
    <text evidence="7">Belongs to the inositol monophosphatase superfamily.</text>
</comment>
<dbReference type="GO" id="GO:0007165">
    <property type="term" value="P:signal transduction"/>
    <property type="evidence" value="ECO:0007669"/>
    <property type="project" value="TreeGrafter"/>
</dbReference>
<keyword evidence="4 7" id="KW-0378">Hydrolase</keyword>
<sequence length="269" mass="30144">MDKYRNIGIEAVLKSGQFLLKNRDNVKKIKDKFGGADILTTADKKSEEIITSIIHKNFPSHAIFSEESGEIYGGSDLQWVMDPLDGTKHYIKGLPFFAVSLALRNQKGPVLAFTFIPITNELFISEKDRGVTFDGKNCKVSGEQSLANAIIYVEFPSSRFKVDWKKEDYDRAWRLYENLTRACFRTRAYGSGPIGMAYTAMGGFDAYVRFQPLSYEDVLGGSLMIKEAGGEITDQHGKGVEMKGNEPDTRLVASNGKIHEYILDILSQK</sequence>
<feature type="binding site" evidence="6">
    <location>
        <position position="84"/>
    </location>
    <ligand>
        <name>Mg(2+)</name>
        <dbReference type="ChEBI" id="CHEBI:18420"/>
        <label>1</label>
        <note>catalytic</note>
    </ligand>
</feature>
<comment type="catalytic activity">
    <reaction evidence="1 7">
        <text>a myo-inositol phosphate + H2O = myo-inositol + phosphate</text>
        <dbReference type="Rhea" id="RHEA:24056"/>
        <dbReference type="ChEBI" id="CHEBI:15377"/>
        <dbReference type="ChEBI" id="CHEBI:17268"/>
        <dbReference type="ChEBI" id="CHEBI:43474"/>
        <dbReference type="ChEBI" id="CHEBI:84139"/>
        <dbReference type="EC" id="3.1.3.25"/>
    </reaction>
</comment>
<keyword evidence="5 6" id="KW-0460">Magnesium</keyword>
<protein>
    <recommendedName>
        <fullName evidence="7">Inositol-1-monophosphatase</fullName>
        <ecNumber evidence="7">3.1.3.25</ecNumber>
    </recommendedName>
</protein>
<evidence type="ECO:0000256" key="1">
    <source>
        <dbReference type="ARBA" id="ARBA00001033"/>
    </source>
</evidence>
<dbReference type="GO" id="GO:0006020">
    <property type="term" value="P:inositol metabolic process"/>
    <property type="evidence" value="ECO:0007669"/>
    <property type="project" value="TreeGrafter"/>
</dbReference>
<evidence type="ECO:0000256" key="4">
    <source>
        <dbReference type="ARBA" id="ARBA00022801"/>
    </source>
</evidence>
<accession>A0A1F7Z2I5</accession>
<dbReference type="InterPro" id="IPR033942">
    <property type="entry name" value="IMPase"/>
</dbReference>
<feature type="binding site" evidence="6">
    <location>
        <position position="82"/>
    </location>
    <ligand>
        <name>Mg(2+)</name>
        <dbReference type="ChEBI" id="CHEBI:18420"/>
        <label>1</label>
        <note>catalytic</note>
    </ligand>
</feature>
<comment type="caution">
    <text evidence="8">The sequence shown here is derived from an EMBL/GenBank/DDBJ whole genome shotgun (WGS) entry which is preliminary data.</text>
</comment>
<evidence type="ECO:0000256" key="6">
    <source>
        <dbReference type="PIRSR" id="PIRSR600760-2"/>
    </source>
</evidence>
<reference evidence="8 9" key="1">
    <citation type="journal article" date="2016" name="Nat. Commun.">
        <title>Thousands of microbial genomes shed light on interconnected biogeochemical processes in an aquifer system.</title>
        <authorList>
            <person name="Anantharaman K."/>
            <person name="Brown C.T."/>
            <person name="Hug L.A."/>
            <person name="Sharon I."/>
            <person name="Castelle C.J."/>
            <person name="Probst A.J."/>
            <person name="Thomas B.C."/>
            <person name="Singh A."/>
            <person name="Wilkins M.J."/>
            <person name="Karaoz U."/>
            <person name="Brodie E.L."/>
            <person name="Williams K.H."/>
            <person name="Hubbard S.S."/>
            <person name="Banfield J.F."/>
        </authorList>
    </citation>
    <scope>NUCLEOTIDE SEQUENCE [LARGE SCALE GENOMIC DNA]</scope>
</reference>
<evidence type="ECO:0000256" key="2">
    <source>
        <dbReference type="ARBA" id="ARBA00001946"/>
    </source>
</evidence>
<dbReference type="InterPro" id="IPR000760">
    <property type="entry name" value="Inositol_monophosphatase-like"/>
</dbReference>
<organism evidence="8 9">
    <name type="scientific">Candidatus Woesebacteria bacterium RIFCSPHIGHO2_02_FULL_39_13</name>
    <dbReference type="NCBI Taxonomy" id="1802505"/>
    <lineage>
        <taxon>Bacteria</taxon>
        <taxon>Candidatus Woeseibacteriota</taxon>
    </lineage>
</organism>
<dbReference type="Pfam" id="PF00459">
    <property type="entry name" value="Inositol_P"/>
    <property type="match status" value="1"/>
</dbReference>
<dbReference type="PANTHER" id="PTHR20854:SF4">
    <property type="entry name" value="INOSITOL-1-MONOPHOSPHATASE-RELATED"/>
    <property type="match status" value="1"/>
</dbReference>
<dbReference type="InterPro" id="IPR020583">
    <property type="entry name" value="Inositol_monoP_metal-BS"/>
</dbReference>
<evidence type="ECO:0000313" key="8">
    <source>
        <dbReference type="EMBL" id="OGM33674.1"/>
    </source>
</evidence>
<dbReference type="PRINTS" id="PR00377">
    <property type="entry name" value="IMPHPHTASES"/>
</dbReference>
<dbReference type="PROSITE" id="PS00629">
    <property type="entry name" value="IMP_1"/>
    <property type="match status" value="1"/>
</dbReference>
<evidence type="ECO:0000256" key="5">
    <source>
        <dbReference type="ARBA" id="ARBA00022842"/>
    </source>
</evidence>
<evidence type="ECO:0000313" key="9">
    <source>
        <dbReference type="Proteomes" id="UP000177169"/>
    </source>
</evidence>
<dbReference type="SUPFAM" id="SSF56655">
    <property type="entry name" value="Carbohydrate phosphatase"/>
    <property type="match status" value="1"/>
</dbReference>
<feature type="binding site" evidence="6">
    <location>
        <position position="85"/>
    </location>
    <ligand>
        <name>Mg(2+)</name>
        <dbReference type="ChEBI" id="CHEBI:18420"/>
        <label>1</label>
        <note>catalytic</note>
    </ligand>
</feature>
<dbReference type="AlphaFoldDB" id="A0A1F7Z2I5"/>
<feature type="binding site" evidence="6">
    <location>
        <position position="217"/>
    </location>
    <ligand>
        <name>Mg(2+)</name>
        <dbReference type="ChEBI" id="CHEBI:18420"/>
        <label>1</label>
        <note>catalytic</note>
    </ligand>
</feature>
<comment type="cofactor">
    <cofactor evidence="2 6 7">
        <name>Mg(2+)</name>
        <dbReference type="ChEBI" id="CHEBI:18420"/>
    </cofactor>
</comment>
<dbReference type="GO" id="GO:0046872">
    <property type="term" value="F:metal ion binding"/>
    <property type="evidence" value="ECO:0007669"/>
    <property type="project" value="UniProtKB-KW"/>
</dbReference>
<dbReference type="STRING" id="1802505.A3D01_06010"/>
<dbReference type="EC" id="3.1.3.25" evidence="7"/>
<dbReference type="Proteomes" id="UP000177169">
    <property type="component" value="Unassembled WGS sequence"/>
</dbReference>
<dbReference type="PANTHER" id="PTHR20854">
    <property type="entry name" value="INOSITOL MONOPHOSPHATASE"/>
    <property type="match status" value="1"/>
</dbReference>
<dbReference type="EMBL" id="MGGR01000015">
    <property type="protein sequence ID" value="OGM33674.1"/>
    <property type="molecule type" value="Genomic_DNA"/>
</dbReference>
<feature type="binding site" evidence="6">
    <location>
        <position position="66"/>
    </location>
    <ligand>
        <name>Mg(2+)</name>
        <dbReference type="ChEBI" id="CHEBI:18420"/>
        <label>1</label>
        <note>catalytic</note>
    </ligand>
</feature>
<keyword evidence="3 6" id="KW-0479">Metal-binding</keyword>
<gene>
    <name evidence="8" type="ORF">A3D01_06010</name>
</gene>
<evidence type="ECO:0000256" key="7">
    <source>
        <dbReference type="RuleBase" id="RU364068"/>
    </source>
</evidence>
<proteinExistence type="inferred from homology"/>
<dbReference type="GO" id="GO:0008934">
    <property type="term" value="F:inositol monophosphate 1-phosphatase activity"/>
    <property type="evidence" value="ECO:0007669"/>
    <property type="project" value="InterPro"/>
</dbReference>
<name>A0A1F7Z2I5_9BACT</name>
<dbReference type="Gene3D" id="3.30.540.10">
    <property type="entry name" value="Fructose-1,6-Bisphosphatase, subunit A, domain 1"/>
    <property type="match status" value="1"/>
</dbReference>
<dbReference type="Gene3D" id="3.40.190.80">
    <property type="match status" value="1"/>
</dbReference>
<evidence type="ECO:0000256" key="3">
    <source>
        <dbReference type="ARBA" id="ARBA00022723"/>
    </source>
</evidence>
<dbReference type="CDD" id="cd01639">
    <property type="entry name" value="IMPase"/>
    <property type="match status" value="1"/>
</dbReference>